<feature type="region of interest" description="Disordered" evidence="6">
    <location>
        <begin position="99"/>
        <end position="120"/>
    </location>
</feature>
<comment type="subcellular location">
    <subcellularLocation>
        <location evidence="4 5">Nucleus</location>
    </subcellularLocation>
</comment>
<dbReference type="GO" id="GO:0000978">
    <property type="term" value="F:RNA polymerase II cis-regulatory region sequence-specific DNA binding"/>
    <property type="evidence" value="ECO:0000318"/>
    <property type="project" value="GO_Central"/>
</dbReference>
<reference evidence="9" key="2">
    <citation type="journal article" date="2013" name="G3 (Bethesda)">
        <title>Genomes of Ashbya fungi isolated from insects reveal four mating-type loci, numerous translocations, lack of transposons, and distinct gene duplications.</title>
        <authorList>
            <person name="Dietrich F.S."/>
            <person name="Voegeli S."/>
            <person name="Kuo S."/>
            <person name="Philippsen P."/>
        </authorList>
    </citation>
    <scope>GENOME REANNOTATION</scope>
    <source>
        <strain evidence="9">ATCC 10895 / CBS 109.51 / FGSC 9923 / NRRL Y-1056</strain>
    </source>
</reference>
<dbReference type="PANTHER" id="PTHR24324">
    <property type="entry name" value="HOMEOBOX PROTEIN HHEX"/>
    <property type="match status" value="1"/>
</dbReference>
<keyword evidence="1 4" id="KW-0238">DNA-binding</keyword>
<keyword evidence="9" id="KW-1185">Reference proteome</keyword>
<protein>
    <submittedName>
        <fullName evidence="8">AER314Wp</fullName>
    </submittedName>
</protein>
<dbReference type="Proteomes" id="UP000000591">
    <property type="component" value="Chromosome V"/>
</dbReference>
<dbReference type="KEGG" id="ago:AGOS_AER314W"/>
<dbReference type="Gene3D" id="1.10.10.60">
    <property type="entry name" value="Homeodomain-like"/>
    <property type="match status" value="1"/>
</dbReference>
<feature type="DNA-binding region" description="Homeobox" evidence="4">
    <location>
        <begin position="197"/>
        <end position="256"/>
    </location>
</feature>
<dbReference type="InterPro" id="IPR001356">
    <property type="entry name" value="HD"/>
</dbReference>
<gene>
    <name evidence="8" type="ORF">AGOS_AER314W</name>
</gene>
<dbReference type="InParanoid" id="Q756F1"/>
<dbReference type="STRING" id="284811.Q756F1"/>
<reference evidence="8 9" key="1">
    <citation type="journal article" date="2004" name="Science">
        <title>The Ashbya gossypii genome as a tool for mapping the ancient Saccharomyces cerevisiae genome.</title>
        <authorList>
            <person name="Dietrich F.S."/>
            <person name="Voegeli S."/>
            <person name="Brachat S."/>
            <person name="Lerch A."/>
            <person name="Gates K."/>
            <person name="Steiner S."/>
            <person name="Mohr C."/>
            <person name="Pohlmann R."/>
            <person name="Luedi P."/>
            <person name="Choi S."/>
            <person name="Wing R.A."/>
            <person name="Flavier A."/>
            <person name="Gaffney T.D."/>
            <person name="Philippsen P."/>
        </authorList>
    </citation>
    <scope>NUCLEOTIDE SEQUENCE [LARGE SCALE GENOMIC DNA]</scope>
    <source>
        <strain evidence="9">ATCC 10895 / CBS 109.51 / FGSC 9923 / NRRL Y-1056</strain>
    </source>
</reference>
<evidence type="ECO:0000256" key="3">
    <source>
        <dbReference type="ARBA" id="ARBA00023242"/>
    </source>
</evidence>
<evidence type="ECO:0000256" key="1">
    <source>
        <dbReference type="ARBA" id="ARBA00023125"/>
    </source>
</evidence>
<dbReference type="InterPro" id="IPR009057">
    <property type="entry name" value="Homeodomain-like_sf"/>
</dbReference>
<dbReference type="GO" id="GO:0030154">
    <property type="term" value="P:cell differentiation"/>
    <property type="evidence" value="ECO:0000318"/>
    <property type="project" value="GO_Central"/>
</dbReference>
<dbReference type="PROSITE" id="PS50071">
    <property type="entry name" value="HOMEOBOX_2"/>
    <property type="match status" value="1"/>
</dbReference>
<dbReference type="HOGENOM" id="CLU_043444_0_0_1"/>
<dbReference type="GO" id="GO:0006357">
    <property type="term" value="P:regulation of transcription by RNA polymerase II"/>
    <property type="evidence" value="ECO:0000318"/>
    <property type="project" value="GO_Central"/>
</dbReference>
<evidence type="ECO:0000313" key="8">
    <source>
        <dbReference type="EMBL" id="AAS52994.1"/>
    </source>
</evidence>
<dbReference type="eggNOG" id="KOG0490">
    <property type="taxonomic scope" value="Eukaryota"/>
</dbReference>
<proteinExistence type="predicted"/>
<organism evidence="8 9">
    <name type="scientific">Eremothecium gossypii (strain ATCC 10895 / CBS 109.51 / FGSC 9923 / NRRL Y-1056)</name>
    <name type="common">Yeast</name>
    <name type="synonym">Ashbya gossypii</name>
    <dbReference type="NCBI Taxonomy" id="284811"/>
    <lineage>
        <taxon>Eukaryota</taxon>
        <taxon>Fungi</taxon>
        <taxon>Dikarya</taxon>
        <taxon>Ascomycota</taxon>
        <taxon>Saccharomycotina</taxon>
        <taxon>Saccharomycetes</taxon>
        <taxon>Saccharomycetales</taxon>
        <taxon>Saccharomycetaceae</taxon>
        <taxon>Eremothecium</taxon>
    </lineage>
</organism>
<evidence type="ECO:0000256" key="4">
    <source>
        <dbReference type="PROSITE-ProRule" id="PRU00108"/>
    </source>
</evidence>
<dbReference type="InterPro" id="IPR051000">
    <property type="entry name" value="Homeobox_DNA-bind_prot"/>
</dbReference>
<dbReference type="GO" id="GO:0005634">
    <property type="term" value="C:nucleus"/>
    <property type="evidence" value="ECO:0007669"/>
    <property type="project" value="UniProtKB-SubCell"/>
</dbReference>
<dbReference type="FunCoup" id="Q756F1">
    <property type="interactions" value="1393"/>
</dbReference>
<dbReference type="OrthoDB" id="6159439at2759"/>
<dbReference type="AlphaFoldDB" id="Q756F1"/>
<evidence type="ECO:0000256" key="5">
    <source>
        <dbReference type="RuleBase" id="RU000682"/>
    </source>
</evidence>
<dbReference type="RefSeq" id="NP_985170.1">
    <property type="nucleotide sequence ID" value="NM_210524.1"/>
</dbReference>
<evidence type="ECO:0000259" key="7">
    <source>
        <dbReference type="PROSITE" id="PS50071"/>
    </source>
</evidence>
<dbReference type="GeneID" id="4621383"/>
<dbReference type="GO" id="GO:0000981">
    <property type="term" value="F:DNA-binding transcription factor activity, RNA polymerase II-specific"/>
    <property type="evidence" value="ECO:0007669"/>
    <property type="project" value="InterPro"/>
</dbReference>
<sequence length="431" mass="47448">MEARVASASKVRKERIAAVGCRAEQISESRADMPEKVSLPMLSTLLSADQVVSPQPVRLSKFKMDGDGIIKLPPLRGTSPQMYTCRPLAPVARRAEVEEHVSRRASGTVSREGTPLVKGESTARQPVLLLKMPGVAEAVRPLERAREGVLAAVIGGIATPTQRKSYPAPAKQSFAFISHSQETFLSQEPSIDNAPLARRKRRRTSKHELTILQQEFDQCRTPSKEKRIELATRCNMTEKAVQIWFQNKRQSMKKKRKERDFADRLPSTPESYVKLMQVTNSPLEATFVERRSENQAGMYSAGQKLGIQTPEKTDSHNKTGASASSFLDMASRRITPVSSPSSASHNCKGQALTFRLRSGKQLTPIQTSPNNRVNKLINGGSSKTALSVSAPESGTDKALAEHIASPSRKCKLDIKPKGYPLAEINLNTLNR</sequence>
<dbReference type="SUPFAM" id="SSF46689">
    <property type="entry name" value="Homeodomain-like"/>
    <property type="match status" value="1"/>
</dbReference>
<dbReference type="PANTHER" id="PTHR24324:SF9">
    <property type="entry name" value="HOMEOBOX DOMAIN-CONTAINING PROTEIN"/>
    <property type="match status" value="1"/>
</dbReference>
<dbReference type="EMBL" id="AE016818">
    <property type="protein sequence ID" value="AAS52994.1"/>
    <property type="molecule type" value="Genomic_DNA"/>
</dbReference>
<accession>Q756F1</accession>
<evidence type="ECO:0000256" key="2">
    <source>
        <dbReference type="ARBA" id="ARBA00023155"/>
    </source>
</evidence>
<name>Q756F1_EREGS</name>
<dbReference type="PROSITE" id="PS00027">
    <property type="entry name" value="HOMEOBOX_1"/>
    <property type="match status" value="1"/>
</dbReference>
<keyword evidence="2 4" id="KW-0371">Homeobox</keyword>
<evidence type="ECO:0000256" key="6">
    <source>
        <dbReference type="SAM" id="MobiDB-lite"/>
    </source>
</evidence>
<keyword evidence="3 4" id="KW-0539">Nucleus</keyword>
<evidence type="ECO:0000313" key="9">
    <source>
        <dbReference type="Proteomes" id="UP000000591"/>
    </source>
</evidence>
<feature type="domain" description="Homeobox" evidence="7">
    <location>
        <begin position="195"/>
        <end position="255"/>
    </location>
</feature>
<dbReference type="Pfam" id="PF00046">
    <property type="entry name" value="Homeodomain"/>
    <property type="match status" value="1"/>
</dbReference>
<dbReference type="CDD" id="cd00086">
    <property type="entry name" value="homeodomain"/>
    <property type="match status" value="1"/>
</dbReference>
<dbReference type="InterPro" id="IPR017970">
    <property type="entry name" value="Homeobox_CS"/>
</dbReference>
<dbReference type="SMART" id="SM00389">
    <property type="entry name" value="HOX"/>
    <property type="match status" value="1"/>
</dbReference>